<dbReference type="EMBL" id="RSCE01000015">
    <property type="protein sequence ID" value="RSH77542.1"/>
    <property type="molecule type" value="Genomic_DNA"/>
</dbReference>
<keyword evidence="5" id="KW-0862">Zinc</keyword>
<dbReference type="Proteomes" id="UP000279236">
    <property type="component" value="Unassembled WGS sequence"/>
</dbReference>
<evidence type="ECO:0000313" key="8">
    <source>
        <dbReference type="EMBL" id="RSH77542.1"/>
    </source>
</evidence>
<feature type="transmembrane region" description="Helical" evidence="7">
    <location>
        <begin position="601"/>
        <end position="624"/>
    </location>
</feature>
<feature type="region of interest" description="Disordered" evidence="6">
    <location>
        <begin position="242"/>
        <end position="290"/>
    </location>
</feature>
<comment type="caution">
    <text evidence="8">The sequence shown here is derived from an EMBL/GenBank/DDBJ whole genome shotgun (WGS) entry which is preliminary data.</text>
</comment>
<reference evidence="8 9" key="1">
    <citation type="submission" date="2018-11" db="EMBL/GenBank/DDBJ databases">
        <title>Genome sequence of Apiotrichum porosum DSM 27194.</title>
        <authorList>
            <person name="Aliyu H."/>
            <person name="Gorte O."/>
            <person name="Ochsenreither K."/>
        </authorList>
    </citation>
    <scope>NUCLEOTIDE SEQUENCE [LARGE SCALE GENOMIC DNA]</scope>
    <source>
        <strain evidence="8 9">DSM 27194</strain>
    </source>
</reference>
<feature type="binding site" evidence="5">
    <location>
        <position position="642"/>
    </location>
    <ligand>
        <name>Zn(2+)</name>
        <dbReference type="ChEBI" id="CHEBI:29105"/>
    </ligand>
</feature>
<dbReference type="GO" id="GO:0046872">
    <property type="term" value="F:metal ion binding"/>
    <property type="evidence" value="ECO:0007669"/>
    <property type="project" value="UniProtKB-KW"/>
</dbReference>
<keyword evidence="9" id="KW-1185">Reference proteome</keyword>
<gene>
    <name evidence="8" type="ORF">EHS24_003098</name>
</gene>
<feature type="binding site" evidence="5">
    <location>
        <position position="646"/>
    </location>
    <ligand>
        <name>Zn(2+)</name>
        <dbReference type="ChEBI" id="CHEBI:29105"/>
    </ligand>
</feature>
<feature type="region of interest" description="Disordered" evidence="6">
    <location>
        <begin position="1"/>
        <end position="21"/>
    </location>
</feature>
<evidence type="ECO:0000256" key="5">
    <source>
        <dbReference type="PIRSR" id="PIRSR604254-1"/>
    </source>
</evidence>
<evidence type="ECO:0000256" key="6">
    <source>
        <dbReference type="SAM" id="MobiDB-lite"/>
    </source>
</evidence>
<evidence type="ECO:0000256" key="1">
    <source>
        <dbReference type="ARBA" id="ARBA00004141"/>
    </source>
</evidence>
<feature type="transmembrane region" description="Helical" evidence="7">
    <location>
        <begin position="644"/>
        <end position="664"/>
    </location>
</feature>
<evidence type="ECO:0000313" key="9">
    <source>
        <dbReference type="Proteomes" id="UP000279236"/>
    </source>
</evidence>
<keyword evidence="3 7" id="KW-1133">Transmembrane helix</keyword>
<keyword evidence="2 7" id="KW-0812">Transmembrane</keyword>
<feature type="transmembrane region" description="Helical" evidence="7">
    <location>
        <begin position="444"/>
        <end position="464"/>
    </location>
</feature>
<feature type="binding site" evidence="5">
    <location>
        <position position="497"/>
    </location>
    <ligand>
        <name>Zn(2+)</name>
        <dbReference type="ChEBI" id="CHEBI:29105"/>
    </ligand>
</feature>
<dbReference type="AlphaFoldDB" id="A0A427XFD8"/>
<evidence type="ECO:0000256" key="2">
    <source>
        <dbReference type="ARBA" id="ARBA00022692"/>
    </source>
</evidence>
<dbReference type="PANTHER" id="PTHR20855:SF97">
    <property type="entry name" value="ADIPOR-LIKE RECEPTOR IZH3-RELATED"/>
    <property type="match status" value="1"/>
</dbReference>
<organism evidence="8 9">
    <name type="scientific">Apiotrichum porosum</name>
    <dbReference type="NCBI Taxonomy" id="105984"/>
    <lineage>
        <taxon>Eukaryota</taxon>
        <taxon>Fungi</taxon>
        <taxon>Dikarya</taxon>
        <taxon>Basidiomycota</taxon>
        <taxon>Agaricomycotina</taxon>
        <taxon>Tremellomycetes</taxon>
        <taxon>Trichosporonales</taxon>
        <taxon>Trichosporonaceae</taxon>
        <taxon>Apiotrichum</taxon>
    </lineage>
</organism>
<name>A0A427XFD8_9TREE</name>
<dbReference type="GO" id="GO:0038023">
    <property type="term" value="F:signaling receptor activity"/>
    <property type="evidence" value="ECO:0007669"/>
    <property type="project" value="TreeGrafter"/>
</dbReference>
<dbReference type="Pfam" id="PF03006">
    <property type="entry name" value="HlyIII"/>
    <property type="match status" value="1"/>
</dbReference>
<protein>
    <submittedName>
        <fullName evidence="8">Uncharacterized protein</fullName>
    </submittedName>
</protein>
<dbReference type="InterPro" id="IPR004254">
    <property type="entry name" value="AdipoR/HlyIII-related"/>
</dbReference>
<feature type="transmembrane region" description="Helical" evidence="7">
    <location>
        <begin position="476"/>
        <end position="496"/>
    </location>
</feature>
<dbReference type="GO" id="GO:0016020">
    <property type="term" value="C:membrane"/>
    <property type="evidence" value="ECO:0007669"/>
    <property type="project" value="UniProtKB-SubCell"/>
</dbReference>
<evidence type="ECO:0000256" key="3">
    <source>
        <dbReference type="ARBA" id="ARBA00022989"/>
    </source>
</evidence>
<dbReference type="GO" id="GO:0006882">
    <property type="term" value="P:intracellular zinc ion homeostasis"/>
    <property type="evidence" value="ECO:0007669"/>
    <property type="project" value="TreeGrafter"/>
</dbReference>
<dbReference type="PANTHER" id="PTHR20855">
    <property type="entry name" value="ADIPOR/PROGESTIN RECEPTOR-RELATED"/>
    <property type="match status" value="1"/>
</dbReference>
<keyword evidence="5" id="KW-0479">Metal-binding</keyword>
<feature type="compositionally biased region" description="Low complexity" evidence="6">
    <location>
        <begin position="101"/>
        <end position="112"/>
    </location>
</feature>
<feature type="transmembrane region" description="Helical" evidence="7">
    <location>
        <begin position="573"/>
        <end position="594"/>
    </location>
</feature>
<dbReference type="GeneID" id="39587641"/>
<keyword evidence="4 7" id="KW-0472">Membrane</keyword>
<feature type="transmembrane region" description="Helical" evidence="7">
    <location>
        <begin position="516"/>
        <end position="535"/>
    </location>
</feature>
<sequence length="692" mass="76861">MASPAQASPSVWARRLSHPNPSLEHNELAGSILPFPRGFPSMSGLRNALLGYLGEAENALRERLGMEPLQVDEPIRRDSVTSSPSPSSEDETDGDGDVFRSSAAGATTSALAPHHELRRRHHPNNTAAAARARRDANSPPPLPATDEDHAMLDYLCSLRQDVLAYVPTGITELAPSREWLRGLPNRLHAVDLGLGREGAWPDPVSEAHRAVGGARKRVIDFVHAALPPDDWAGWETLGWEEGGEDEFGASSSSSQNRRLGRRRGEGWARGSGYHTKSSSLDERWSPIEDEEDEPEYLFPNRTPGPAHAVANFRLRRSKSLGEHDYNPSFLDQWIRPAVELAASVVDDEGEADDQTVEETLKLNAAAAAAAADEERAQAKVPNVQEALVRSCDGSKLITFNDLPMWWRNNQYIHTGYRFIPLGRGKGPIPLIKSAFQWHNETVNIHSHFIPTCLILALVIPFFIWRTPLKDAHWVDTAMLISYLLAAASCLSSSAGWHILSGCASHRWFEWGACVDYIGISWLIAMSFNTVVYNAYYCSPKTVCAYTGVNLAFGALGSYLPFQKWFNQRKNKHWRILFFLLLNVAMVAPIVQLYMQHGSERANAFVSPFSLSVATYVTGLLFYAFHFPECAMPGKFDTWGASHNMWHLCIVGAIILHYRAIFVVYDDRWGYSCAAPDAGTPFPQWVTAVLFGQ</sequence>
<dbReference type="OrthoDB" id="5585746at2759"/>
<evidence type="ECO:0000256" key="7">
    <source>
        <dbReference type="SAM" id="Phobius"/>
    </source>
</evidence>
<evidence type="ECO:0000256" key="4">
    <source>
        <dbReference type="ARBA" id="ARBA00023136"/>
    </source>
</evidence>
<comment type="subcellular location">
    <subcellularLocation>
        <location evidence="1">Membrane</location>
        <topology evidence="1">Multi-pass membrane protein</topology>
    </subcellularLocation>
</comment>
<proteinExistence type="predicted"/>
<dbReference type="STRING" id="105984.A0A427XFD8"/>
<feature type="region of interest" description="Disordered" evidence="6">
    <location>
        <begin position="66"/>
        <end position="146"/>
    </location>
</feature>
<accession>A0A427XFD8</accession>
<dbReference type="RefSeq" id="XP_028472689.1">
    <property type="nucleotide sequence ID" value="XM_028618801.1"/>
</dbReference>